<reference evidence="2 3" key="1">
    <citation type="submission" date="2019-07" db="EMBL/GenBank/DDBJ databases">
        <title>The draft genome sequence of Aquimarina algiphila M91.</title>
        <authorList>
            <person name="Meng X."/>
        </authorList>
    </citation>
    <scope>NUCLEOTIDE SEQUENCE [LARGE SCALE GENOMIC DNA]</scope>
    <source>
        <strain evidence="2 3">M91</strain>
    </source>
</reference>
<evidence type="ECO:0000313" key="2">
    <source>
        <dbReference type="EMBL" id="TSE08700.1"/>
    </source>
</evidence>
<dbReference type="EMBL" id="VLNR01000020">
    <property type="protein sequence ID" value="TSE08700.1"/>
    <property type="molecule type" value="Genomic_DNA"/>
</dbReference>
<dbReference type="SUPFAM" id="SSF49464">
    <property type="entry name" value="Carboxypeptidase regulatory domain-like"/>
    <property type="match status" value="1"/>
</dbReference>
<keyword evidence="1" id="KW-0812">Transmembrane</keyword>
<gene>
    <name evidence="2" type="ORF">FOF46_11165</name>
</gene>
<dbReference type="Proteomes" id="UP000318833">
    <property type="component" value="Unassembled WGS sequence"/>
</dbReference>
<dbReference type="GO" id="GO:0004180">
    <property type="term" value="F:carboxypeptidase activity"/>
    <property type="evidence" value="ECO:0007669"/>
    <property type="project" value="UniProtKB-KW"/>
</dbReference>
<protein>
    <submittedName>
        <fullName evidence="2">Carboxypeptidase-like regulatory domain-containing protein</fullName>
    </submittedName>
</protein>
<name>A0A554VKV8_9FLAO</name>
<keyword evidence="1" id="KW-1133">Transmembrane helix</keyword>
<comment type="caution">
    <text evidence="2">The sequence shown here is derived from an EMBL/GenBank/DDBJ whole genome shotgun (WGS) entry which is preliminary data.</text>
</comment>
<evidence type="ECO:0000313" key="3">
    <source>
        <dbReference type="Proteomes" id="UP000318833"/>
    </source>
</evidence>
<keyword evidence="2" id="KW-0645">Protease</keyword>
<dbReference type="OrthoDB" id="1433475at2"/>
<feature type="transmembrane region" description="Helical" evidence="1">
    <location>
        <begin position="20"/>
        <end position="43"/>
    </location>
</feature>
<dbReference type="AlphaFoldDB" id="A0A554VKV8"/>
<sequence>MSGNYLRLNIVYRYRNLFDINFIIMIYNKTIIFSFLIGLVGTIGSAQTITSKVVDKKTNQPIPFATIQISENDGVITNEEGRFTIHMDQANASADSIYISSMGYEKIGIAVQPAIDSIIYIQPKAIELKSVYLSNKNYTIDEIMDKVEERLAQNYHFDMTQKRLFFRQSEFNTMKKLDVEFKKSTIEELNEEFIDSVITIIPRKSEYYIETLCDYYGSVEKRKINIIKAAELYDKNNSGSMEAMSEKLEKIFKDNVKPDSYLKIKSGLFGTKVQVDSILEQSEEAKAAKDEINDKKEEKSEFLKYRRMAIEGLFKNMFFQEDPTVNFISKSGRYEFELIDYTYMDDSSVYIINFSPKRREDFKGTIYVNTEDFAIMRVDYTNVKNLRNFRLLGLSYQENLYKGTTIFTKGQDNKYTVKYLEKIKGNLFGVDRPLKVIEKNKHVKGKRKQNELSLEIDAGIGNVSKYEIVVFDSKSLTETDYNGSIENKSIRPEYLSRYNPEFWKGYNIIEPNAAIKQFTVAPESE</sequence>
<proteinExistence type="predicted"/>
<keyword evidence="1" id="KW-0472">Membrane</keyword>
<keyword evidence="2" id="KW-0121">Carboxypeptidase</keyword>
<dbReference type="InterPro" id="IPR008969">
    <property type="entry name" value="CarboxyPept-like_regulatory"/>
</dbReference>
<accession>A0A554VKV8</accession>
<keyword evidence="3" id="KW-1185">Reference proteome</keyword>
<dbReference type="Pfam" id="PF13715">
    <property type="entry name" value="CarbopepD_reg_2"/>
    <property type="match status" value="1"/>
</dbReference>
<evidence type="ECO:0000256" key="1">
    <source>
        <dbReference type="SAM" id="Phobius"/>
    </source>
</evidence>
<keyword evidence="2" id="KW-0378">Hydrolase</keyword>
<organism evidence="2 3">
    <name type="scientific">Aquimarina algiphila</name>
    <dbReference type="NCBI Taxonomy" id="2047982"/>
    <lineage>
        <taxon>Bacteria</taxon>
        <taxon>Pseudomonadati</taxon>
        <taxon>Bacteroidota</taxon>
        <taxon>Flavobacteriia</taxon>
        <taxon>Flavobacteriales</taxon>
        <taxon>Flavobacteriaceae</taxon>
        <taxon>Aquimarina</taxon>
    </lineage>
</organism>